<sequence length="618" mass="70729">MIPFFKKPHIQWLISFSIFNSLLFILFSFRYGAYIDFTHGIWQWLYIGATAIGHVGSIALIVMILPLLLSIPFRNQKFILILASILNTVGLIFFTIDSFIFSQYRFHLNKFVLDMLFSGAAGDIFQFSGSMYFIAIGSILLLLTLEFLVGSWMWKKEMFLKFKQKTILFALLGFMIFSHLGHAYASAMSYSPITKNAHVYPLYFPLTANGLFKKLNLIDPEVLAKNKVIKKNADLRNMRYPAHKLQFEKGKLYNILFVVVDCWRADCLDSLVTPNISRYNSNALMFKNHQSGSCGTRGGIFSLFYGLPSFAYWNTMKANCQRPMLMHTLAEQNYKFGIFASSNLTHPAFHQTVFADIDHLRIKTDSKNKAPYVRDAKITEEWLDFIDSNYSKANEQPFFGFLFYDSAHGYSHPDPTHAPFQPTWSAPNYLTLDDDTDPKPFLNLYKNTLNYVDSLVGKVLVDLDKRQLLDNTIVVFTGDHAQEFNDNKMNYWGHGSNFSDAQTHVPLAVLWPGMSPQVFTHRSLHYDIASTLLNYNQGCQNPASDFSIGKCLWETSSPEWFVAGADQNYAIIENDQITTTLYGSYSVTTPDMKALDNNNLHSNIVFEAIKESYKFYSN</sequence>
<proteinExistence type="predicted"/>
<dbReference type="OrthoDB" id="9786870at2"/>
<dbReference type="PIRSF" id="PIRSF004950">
    <property type="entry name" value="Mmb_sulf_HI0842"/>
    <property type="match status" value="1"/>
</dbReference>
<dbReference type="CDD" id="cd16148">
    <property type="entry name" value="sulfatase_like"/>
    <property type="match status" value="1"/>
</dbReference>
<accession>A0A4Q7VMD9</accession>
<feature type="domain" description="Inner membrane protein YejM N-terminal" evidence="3">
    <location>
        <begin position="9"/>
        <end position="247"/>
    </location>
</feature>
<keyword evidence="1" id="KW-1133">Transmembrane helix</keyword>
<comment type="caution">
    <text evidence="4">The sequence shown here is derived from an EMBL/GenBank/DDBJ whole genome shotgun (WGS) entry which is preliminary data.</text>
</comment>
<name>A0A4Q7VMD9_9BACT</name>
<keyword evidence="1" id="KW-0812">Transmembrane</keyword>
<dbReference type="InterPro" id="IPR017850">
    <property type="entry name" value="Alkaline_phosphatase_core_sf"/>
</dbReference>
<dbReference type="EMBL" id="SHKN01000001">
    <property type="protein sequence ID" value="RZT97307.1"/>
    <property type="molecule type" value="Genomic_DNA"/>
</dbReference>
<evidence type="ECO:0008006" key="6">
    <source>
        <dbReference type="Google" id="ProtNLM"/>
    </source>
</evidence>
<evidence type="ECO:0000313" key="4">
    <source>
        <dbReference type="EMBL" id="RZT97307.1"/>
    </source>
</evidence>
<evidence type="ECO:0000259" key="3">
    <source>
        <dbReference type="Pfam" id="PF11893"/>
    </source>
</evidence>
<dbReference type="InterPro" id="IPR052701">
    <property type="entry name" value="GAG_Ulvan_Degrading_Sulfatases"/>
</dbReference>
<protein>
    <recommendedName>
        <fullName evidence="6">DUF3413 domain-containing protein</fullName>
    </recommendedName>
</protein>
<evidence type="ECO:0000313" key="5">
    <source>
        <dbReference type="Proteomes" id="UP000293562"/>
    </source>
</evidence>
<feature type="transmembrane region" description="Helical" evidence="1">
    <location>
        <begin position="44"/>
        <end position="71"/>
    </location>
</feature>
<dbReference type="PANTHER" id="PTHR43751">
    <property type="entry name" value="SULFATASE"/>
    <property type="match status" value="1"/>
</dbReference>
<dbReference type="Gene3D" id="3.40.720.10">
    <property type="entry name" value="Alkaline Phosphatase, subunit A"/>
    <property type="match status" value="1"/>
</dbReference>
<dbReference type="Pfam" id="PF11893">
    <property type="entry name" value="DUF3413"/>
    <property type="match status" value="1"/>
</dbReference>
<dbReference type="PANTHER" id="PTHR43751:SF3">
    <property type="entry name" value="SULFATASE N-TERMINAL DOMAIN-CONTAINING PROTEIN"/>
    <property type="match status" value="1"/>
</dbReference>
<keyword evidence="5" id="KW-1185">Reference proteome</keyword>
<feature type="transmembrane region" description="Helical" evidence="1">
    <location>
        <begin position="131"/>
        <end position="154"/>
    </location>
</feature>
<feature type="domain" description="Sulfatase N-terminal" evidence="2">
    <location>
        <begin position="254"/>
        <end position="534"/>
    </location>
</feature>
<dbReference type="InterPro" id="IPR000917">
    <property type="entry name" value="Sulfatase_N"/>
</dbReference>
<reference evidence="4 5" key="1">
    <citation type="submission" date="2019-02" db="EMBL/GenBank/DDBJ databases">
        <title>Genomic Encyclopedia of Type Strains, Phase IV (KMG-IV): sequencing the most valuable type-strain genomes for metagenomic binning, comparative biology and taxonomic classification.</title>
        <authorList>
            <person name="Goeker M."/>
        </authorList>
    </citation>
    <scope>NUCLEOTIDE SEQUENCE [LARGE SCALE GENOMIC DNA]</scope>
    <source>
        <strain evidence="4 5">DSM 28825</strain>
    </source>
</reference>
<feature type="transmembrane region" description="Helical" evidence="1">
    <location>
        <begin position="12"/>
        <end position="32"/>
    </location>
</feature>
<dbReference type="RefSeq" id="WP_130307341.1">
    <property type="nucleotide sequence ID" value="NZ_SHKN01000001.1"/>
</dbReference>
<feature type="transmembrane region" description="Helical" evidence="1">
    <location>
        <begin position="78"/>
        <end position="101"/>
    </location>
</feature>
<dbReference type="InterPro" id="IPR024588">
    <property type="entry name" value="YejM_N"/>
</dbReference>
<dbReference type="Pfam" id="PF00884">
    <property type="entry name" value="Sulfatase"/>
    <property type="match status" value="1"/>
</dbReference>
<dbReference type="SUPFAM" id="SSF53649">
    <property type="entry name" value="Alkaline phosphatase-like"/>
    <property type="match status" value="1"/>
</dbReference>
<dbReference type="AlphaFoldDB" id="A0A4Q7VMD9"/>
<dbReference type="Proteomes" id="UP000293562">
    <property type="component" value="Unassembled WGS sequence"/>
</dbReference>
<keyword evidence="1" id="KW-0472">Membrane</keyword>
<feature type="transmembrane region" description="Helical" evidence="1">
    <location>
        <begin position="166"/>
        <end position="185"/>
    </location>
</feature>
<organism evidence="4 5">
    <name type="scientific">Ancylomarina subtilis</name>
    <dbReference type="NCBI Taxonomy" id="1639035"/>
    <lineage>
        <taxon>Bacteria</taxon>
        <taxon>Pseudomonadati</taxon>
        <taxon>Bacteroidota</taxon>
        <taxon>Bacteroidia</taxon>
        <taxon>Marinilabiliales</taxon>
        <taxon>Marinifilaceae</taxon>
        <taxon>Ancylomarina</taxon>
    </lineage>
</organism>
<dbReference type="InterPro" id="IPR012159">
    <property type="entry name" value="YejM-like"/>
</dbReference>
<gene>
    <name evidence="4" type="ORF">EV201_1974</name>
</gene>
<evidence type="ECO:0000259" key="2">
    <source>
        <dbReference type="Pfam" id="PF00884"/>
    </source>
</evidence>
<evidence type="ECO:0000256" key="1">
    <source>
        <dbReference type="SAM" id="Phobius"/>
    </source>
</evidence>